<dbReference type="PANTHER" id="PTHR10788:SF106">
    <property type="entry name" value="BCDNA.GH08860"/>
    <property type="match status" value="1"/>
</dbReference>
<reference evidence="2" key="1">
    <citation type="submission" date="2020-02" db="EMBL/GenBank/DDBJ databases">
        <authorList>
            <person name="Meier V. D."/>
        </authorList>
    </citation>
    <scope>NUCLEOTIDE SEQUENCE</scope>
    <source>
        <strain evidence="2">AVDCRST_MAG47</strain>
    </source>
</reference>
<evidence type="ECO:0000256" key="1">
    <source>
        <dbReference type="ARBA" id="ARBA00008799"/>
    </source>
</evidence>
<gene>
    <name evidence="2" type="ORF">AVDCRST_MAG47-22</name>
</gene>
<name>A0A6J4MIZ2_9ACTN</name>
<dbReference type="InterPro" id="IPR001830">
    <property type="entry name" value="Glyco_trans_20"/>
</dbReference>
<dbReference type="Gene3D" id="3.40.50.2000">
    <property type="entry name" value="Glycogen Phosphorylase B"/>
    <property type="match status" value="2"/>
</dbReference>
<comment type="similarity">
    <text evidence="1">Belongs to the glycosyltransferase 20 family.</text>
</comment>
<protein>
    <submittedName>
        <fullName evidence="2">Trehalose-6-phosphate synthase</fullName>
        <ecNumber evidence="2">2.4.1.15</ecNumber>
    </submittedName>
</protein>
<dbReference type="SUPFAM" id="SSF53756">
    <property type="entry name" value="UDP-Glycosyltransferase/glycogen phosphorylase"/>
    <property type="match status" value="1"/>
</dbReference>
<keyword evidence="2" id="KW-0808">Transferase</keyword>
<dbReference type="CDD" id="cd03788">
    <property type="entry name" value="GT20_TPS"/>
    <property type="match status" value="1"/>
</dbReference>
<dbReference type="Pfam" id="PF00982">
    <property type="entry name" value="Glyco_transf_20"/>
    <property type="match status" value="1"/>
</dbReference>
<dbReference type="GO" id="GO:0005829">
    <property type="term" value="C:cytosol"/>
    <property type="evidence" value="ECO:0007669"/>
    <property type="project" value="TreeGrafter"/>
</dbReference>
<dbReference type="PANTHER" id="PTHR10788">
    <property type="entry name" value="TREHALOSE-6-PHOSPHATE SYNTHASE"/>
    <property type="match status" value="1"/>
</dbReference>
<dbReference type="GO" id="GO:0003825">
    <property type="term" value="F:alpha,alpha-trehalose-phosphate synthase (UDP-forming) activity"/>
    <property type="evidence" value="ECO:0007669"/>
    <property type="project" value="UniProtKB-EC"/>
</dbReference>
<organism evidence="2">
    <name type="scientific">uncultured Nocardioidaceae bacterium</name>
    <dbReference type="NCBI Taxonomy" id="253824"/>
    <lineage>
        <taxon>Bacteria</taxon>
        <taxon>Bacillati</taxon>
        <taxon>Actinomycetota</taxon>
        <taxon>Actinomycetes</taxon>
        <taxon>Propionibacteriales</taxon>
        <taxon>Nocardioidaceae</taxon>
        <taxon>environmental samples</taxon>
    </lineage>
</organism>
<keyword evidence="2" id="KW-0328">Glycosyltransferase</keyword>
<dbReference type="GO" id="GO:0004805">
    <property type="term" value="F:trehalose-phosphatase activity"/>
    <property type="evidence" value="ECO:0007669"/>
    <property type="project" value="TreeGrafter"/>
</dbReference>
<accession>A0A6J4MIZ2</accession>
<dbReference type="EMBL" id="CADCUK010000002">
    <property type="protein sequence ID" value="CAA9358869.1"/>
    <property type="molecule type" value="Genomic_DNA"/>
</dbReference>
<proteinExistence type="inferred from homology"/>
<sequence>MSVDRGHAAATYDLVVVANRLPVDRVVEDDGTVSWRRSPGGLVTAVEPVMQSHDGAWVGWTGGPDSDEEPPEESGMRLVPVSLSEQEIEYFYEGFSNGTLWPLYHDVVAKPEFHREWWDAYVTVNRRFAERTAELAAENAMVWVHDYQLQLVPGMLRELRPDLRIGFFLHIPFPPLELFVQLPWRRQILEGLLGADLVGFQRPGGAQNFVRLVRQRVGHKTHRDLVYLPDGRTVEAAAFPISIDYDGLAELSRSEAVEARAKEIREQLGNPRHLLLGVDRLDYTKGIYKRLRAFGELLEEGTLDVEEAVFLQVATPSRERVDEYRRLRDEIDRLVGHINGDYGRIGRPAISYLHASYPREEMAAMFRAADIMVVTPLRDGMNLVAKEYVACRESNDGALVLSEFAGAADELKQAFLVNPYDINGMKSAVLDAMRAKPRDLNRRMKAMRKTVKEHDVAAWAAEFMGRLSEARPAHHKRLRPHDSD</sequence>
<dbReference type="GO" id="GO:0005992">
    <property type="term" value="P:trehalose biosynthetic process"/>
    <property type="evidence" value="ECO:0007669"/>
    <property type="project" value="InterPro"/>
</dbReference>
<dbReference type="EC" id="2.4.1.15" evidence="2"/>
<evidence type="ECO:0000313" key="2">
    <source>
        <dbReference type="EMBL" id="CAA9358869.1"/>
    </source>
</evidence>
<dbReference type="AlphaFoldDB" id="A0A6J4MIZ2"/>